<dbReference type="Pfam" id="PF00990">
    <property type="entry name" value="GGDEF"/>
    <property type="match status" value="1"/>
</dbReference>
<dbReference type="EMBL" id="CP022579">
    <property type="protein sequence ID" value="QEL64486.1"/>
    <property type="molecule type" value="Genomic_DNA"/>
</dbReference>
<sequence>MKLPLERLILSAFAIGFAVFVAAAWLAIKDGRAYLESEQRILRINETLLALEQVLGNLRDAETGQRGYLLTGEAGYLEPYFRANRRQDQLLAYLRERLDDDPQWAPLLDEMETLRREKMTELAFTIHLRNTKGLEAAMRVVDSGQGKETMDRLRVVIDLPYHTKQDELRQEVADSKERARQSRFSLMFFGGITLLGLIGTYWAVAEDIRGKRLLRERLAHEATHDALTGLPNRRYFMDWLTRLVAQAERRGRPVALLFIDLDGFKSVNDRFGHEVGDALLQEVANRFQRLVRESDVLARLAGDEFAVLMPEVASPSDAEHLARRLIAGLDPAANRPLLRAQPEASVGASIGIALASGGNPDMLVAEADEAMYAAKAAGKNCFRLAPPRPVAAAAATLPDA</sequence>
<dbReference type="GO" id="GO:0003824">
    <property type="term" value="F:catalytic activity"/>
    <property type="evidence" value="ECO:0007669"/>
    <property type="project" value="UniProtKB-ARBA"/>
</dbReference>
<feature type="transmembrane region" description="Helical" evidence="1">
    <location>
        <begin position="6"/>
        <end position="28"/>
    </location>
</feature>
<dbReference type="PANTHER" id="PTHR46663:SF2">
    <property type="entry name" value="GGDEF DOMAIN-CONTAINING PROTEIN"/>
    <property type="match status" value="1"/>
</dbReference>
<feature type="domain" description="GGDEF" evidence="2">
    <location>
        <begin position="252"/>
        <end position="387"/>
    </location>
</feature>
<dbReference type="InterPro" id="IPR029787">
    <property type="entry name" value="Nucleotide_cyclase"/>
</dbReference>
<gene>
    <name evidence="3" type="ORF">OTERR_10100</name>
</gene>
<dbReference type="SUPFAM" id="SSF55073">
    <property type="entry name" value="Nucleotide cyclase"/>
    <property type="match status" value="1"/>
</dbReference>
<dbReference type="Proteomes" id="UP000323671">
    <property type="component" value="Chromosome"/>
</dbReference>
<dbReference type="RefSeq" id="WP_149425058.1">
    <property type="nucleotide sequence ID" value="NZ_CP022579.1"/>
</dbReference>
<dbReference type="Gene3D" id="3.30.70.270">
    <property type="match status" value="1"/>
</dbReference>
<evidence type="ECO:0000259" key="2">
    <source>
        <dbReference type="PROSITE" id="PS50887"/>
    </source>
</evidence>
<accession>A0A5C1E6D0</accession>
<organism evidence="3 4">
    <name type="scientific">Oryzomicrobium terrae</name>
    <dbReference type="NCBI Taxonomy" id="1735038"/>
    <lineage>
        <taxon>Bacteria</taxon>
        <taxon>Pseudomonadati</taxon>
        <taxon>Pseudomonadota</taxon>
        <taxon>Betaproteobacteria</taxon>
        <taxon>Rhodocyclales</taxon>
        <taxon>Rhodocyclaceae</taxon>
        <taxon>Oryzomicrobium</taxon>
    </lineage>
</organism>
<dbReference type="KEGG" id="otr:OTERR_10100"/>
<dbReference type="NCBIfam" id="TIGR00254">
    <property type="entry name" value="GGDEF"/>
    <property type="match status" value="1"/>
</dbReference>
<dbReference type="CDD" id="cd19410">
    <property type="entry name" value="HK9-like_sensor"/>
    <property type="match status" value="1"/>
</dbReference>
<dbReference type="InterPro" id="IPR052163">
    <property type="entry name" value="DGC-Regulatory_Protein"/>
</dbReference>
<dbReference type="InterPro" id="IPR000160">
    <property type="entry name" value="GGDEF_dom"/>
</dbReference>
<dbReference type="Pfam" id="PF05227">
    <property type="entry name" value="CHASE3"/>
    <property type="match status" value="1"/>
</dbReference>
<protein>
    <recommendedName>
        <fullName evidence="2">GGDEF domain-containing protein</fullName>
    </recommendedName>
</protein>
<name>A0A5C1E6D0_9RHOO</name>
<evidence type="ECO:0000313" key="3">
    <source>
        <dbReference type="EMBL" id="QEL64486.1"/>
    </source>
</evidence>
<dbReference type="AlphaFoldDB" id="A0A5C1E6D0"/>
<dbReference type="PROSITE" id="PS50887">
    <property type="entry name" value="GGDEF"/>
    <property type="match status" value="1"/>
</dbReference>
<dbReference type="FunFam" id="3.30.70.270:FF:000001">
    <property type="entry name" value="Diguanylate cyclase domain protein"/>
    <property type="match status" value="1"/>
</dbReference>
<keyword evidence="4" id="KW-1185">Reference proteome</keyword>
<dbReference type="InterPro" id="IPR007891">
    <property type="entry name" value="CHASE3"/>
</dbReference>
<proteinExistence type="predicted"/>
<dbReference type="SMART" id="SM00267">
    <property type="entry name" value="GGDEF"/>
    <property type="match status" value="1"/>
</dbReference>
<feature type="transmembrane region" description="Helical" evidence="1">
    <location>
        <begin position="184"/>
        <end position="204"/>
    </location>
</feature>
<dbReference type="InterPro" id="IPR043128">
    <property type="entry name" value="Rev_trsase/Diguanyl_cyclase"/>
</dbReference>
<reference evidence="3 4" key="1">
    <citation type="submission" date="2017-07" db="EMBL/GenBank/DDBJ databases">
        <title>Complete genome sequence of Oryzomicrobium terrae TPP412.</title>
        <authorList>
            <person name="Chiu L.-W."/>
            <person name="Lo K.-J."/>
            <person name="Tsai Y.-M."/>
            <person name="Lin S.-S."/>
            <person name="Kuo C.-H."/>
            <person name="Liu C.-T."/>
        </authorList>
    </citation>
    <scope>NUCLEOTIDE SEQUENCE [LARGE SCALE GENOMIC DNA]</scope>
    <source>
        <strain evidence="3 4">TPP412</strain>
    </source>
</reference>
<keyword evidence="1" id="KW-0472">Membrane</keyword>
<evidence type="ECO:0000256" key="1">
    <source>
        <dbReference type="SAM" id="Phobius"/>
    </source>
</evidence>
<keyword evidence="1" id="KW-0812">Transmembrane</keyword>
<evidence type="ECO:0000313" key="4">
    <source>
        <dbReference type="Proteomes" id="UP000323671"/>
    </source>
</evidence>
<dbReference type="PANTHER" id="PTHR46663">
    <property type="entry name" value="DIGUANYLATE CYCLASE DGCT-RELATED"/>
    <property type="match status" value="1"/>
</dbReference>
<keyword evidence="1" id="KW-1133">Transmembrane helix</keyword>
<dbReference type="CDD" id="cd01949">
    <property type="entry name" value="GGDEF"/>
    <property type="match status" value="1"/>
</dbReference>